<dbReference type="PANTHER" id="PTHR20982:SF3">
    <property type="entry name" value="MITOCHONDRIAL RIBOSOME RECYCLING FACTOR PSEUDO 1"/>
    <property type="match status" value="1"/>
</dbReference>
<dbReference type="EMBL" id="JRKL02000717">
    <property type="protein sequence ID" value="KAF3968859.1"/>
    <property type="molecule type" value="Genomic_DNA"/>
</dbReference>
<dbReference type="PANTHER" id="PTHR20982">
    <property type="entry name" value="RIBOSOME RECYCLING FACTOR"/>
    <property type="match status" value="1"/>
</dbReference>
<dbReference type="GO" id="GO:0043023">
    <property type="term" value="F:ribosomal large subunit binding"/>
    <property type="evidence" value="ECO:0007669"/>
    <property type="project" value="TreeGrafter"/>
</dbReference>
<evidence type="ECO:0000256" key="2">
    <source>
        <dbReference type="ARBA" id="ARBA00005912"/>
    </source>
</evidence>
<evidence type="ECO:0000256" key="1">
    <source>
        <dbReference type="ARBA" id="ARBA00002952"/>
    </source>
</evidence>
<feature type="domain" description="Ribosome recycling factor" evidence="6">
    <location>
        <begin position="29"/>
        <end position="68"/>
    </location>
</feature>
<comment type="function">
    <text evidence="1">Responsible for the release of ribosomes from messenger RNA at the termination of chloroplastic protein biosynthesis.</text>
</comment>
<evidence type="ECO:0000313" key="8">
    <source>
        <dbReference type="Proteomes" id="UP000737018"/>
    </source>
</evidence>
<dbReference type="InterPro" id="IPR036191">
    <property type="entry name" value="RRF_sf"/>
</dbReference>
<dbReference type="SUPFAM" id="SSF55194">
    <property type="entry name" value="Ribosome recycling factor, RRF"/>
    <property type="match status" value="1"/>
</dbReference>
<accession>A0A8J4RIC1</accession>
<keyword evidence="4" id="KW-0648">Protein biosynthesis</keyword>
<dbReference type="Gene3D" id="3.30.1360.40">
    <property type="match status" value="1"/>
</dbReference>
<keyword evidence="8" id="KW-1185">Reference proteome</keyword>
<organism evidence="7 8">
    <name type="scientific">Castanea mollissima</name>
    <name type="common">Chinese chestnut</name>
    <dbReference type="NCBI Taxonomy" id="60419"/>
    <lineage>
        <taxon>Eukaryota</taxon>
        <taxon>Viridiplantae</taxon>
        <taxon>Streptophyta</taxon>
        <taxon>Embryophyta</taxon>
        <taxon>Tracheophyta</taxon>
        <taxon>Spermatophyta</taxon>
        <taxon>Magnoliopsida</taxon>
        <taxon>eudicotyledons</taxon>
        <taxon>Gunneridae</taxon>
        <taxon>Pentapetalae</taxon>
        <taxon>rosids</taxon>
        <taxon>fabids</taxon>
        <taxon>Fagales</taxon>
        <taxon>Fagaceae</taxon>
        <taxon>Castanea</taxon>
    </lineage>
</organism>
<comment type="similarity">
    <text evidence="2">Belongs to the RRF family.</text>
</comment>
<proteinExistence type="inferred from homology"/>
<dbReference type="OrthoDB" id="407355at2759"/>
<protein>
    <recommendedName>
        <fullName evidence="3">Ribosome-recycling factor, chloroplastic</fullName>
    </recommendedName>
    <alternativeName>
        <fullName evidence="5">Ribosome-releasing factor, chloroplastic</fullName>
    </alternativeName>
</protein>
<dbReference type="Pfam" id="PF01765">
    <property type="entry name" value="RRF"/>
    <property type="match status" value="1"/>
</dbReference>
<evidence type="ECO:0000313" key="7">
    <source>
        <dbReference type="EMBL" id="KAF3968859.1"/>
    </source>
</evidence>
<gene>
    <name evidence="7" type="ORF">CMV_007293</name>
</gene>
<dbReference type="InterPro" id="IPR002661">
    <property type="entry name" value="Ribosome_recyc_fac"/>
</dbReference>
<evidence type="ECO:0000259" key="6">
    <source>
        <dbReference type="Pfam" id="PF01765"/>
    </source>
</evidence>
<reference evidence="7" key="1">
    <citation type="submission" date="2020-03" db="EMBL/GenBank/DDBJ databases">
        <title>Castanea mollissima Vanexum genome sequencing.</title>
        <authorList>
            <person name="Staton M."/>
        </authorList>
    </citation>
    <scope>NUCLEOTIDE SEQUENCE</scope>
    <source>
        <tissue evidence="7">Leaf</tissue>
    </source>
</reference>
<dbReference type="Proteomes" id="UP000737018">
    <property type="component" value="Unassembled WGS sequence"/>
</dbReference>
<evidence type="ECO:0000256" key="4">
    <source>
        <dbReference type="ARBA" id="ARBA00022917"/>
    </source>
</evidence>
<comment type="caution">
    <text evidence="7">The sequence shown here is derived from an EMBL/GenBank/DDBJ whole genome shotgun (WGS) entry which is preliminary data.</text>
</comment>
<dbReference type="GO" id="GO:0032544">
    <property type="term" value="P:plastid translation"/>
    <property type="evidence" value="ECO:0007669"/>
    <property type="project" value="TreeGrafter"/>
</dbReference>
<evidence type="ECO:0000256" key="5">
    <source>
        <dbReference type="ARBA" id="ARBA00032397"/>
    </source>
</evidence>
<dbReference type="AlphaFoldDB" id="A0A8J4RIC1"/>
<name>A0A8J4RIC1_9ROSI</name>
<dbReference type="GO" id="GO:0009507">
    <property type="term" value="C:chloroplast"/>
    <property type="evidence" value="ECO:0007669"/>
    <property type="project" value="TreeGrafter"/>
</dbReference>
<sequence>MFRVPTCCLSNNTGSHHSSTGNSFSGLKPDSLRAIEKAIVGSDLGMTPNNDGEVIRLTLPQLTSERRNV</sequence>
<dbReference type="InterPro" id="IPR023584">
    <property type="entry name" value="Ribosome_recyc_fac_dom"/>
</dbReference>
<evidence type="ECO:0000256" key="3">
    <source>
        <dbReference type="ARBA" id="ARBA00014063"/>
    </source>
</evidence>